<protein>
    <submittedName>
        <fullName evidence="1">Uncharacterized protein</fullName>
    </submittedName>
</protein>
<name>A0A2P5D7Y6_PARAD</name>
<evidence type="ECO:0000313" key="2">
    <source>
        <dbReference type="Proteomes" id="UP000237105"/>
    </source>
</evidence>
<gene>
    <name evidence="1" type="ORF">PanWU01x14_088320</name>
</gene>
<evidence type="ECO:0000313" key="1">
    <source>
        <dbReference type="EMBL" id="PON69391.1"/>
    </source>
</evidence>
<proteinExistence type="predicted"/>
<dbReference type="AlphaFoldDB" id="A0A2P5D7Y6"/>
<dbReference type="Proteomes" id="UP000237105">
    <property type="component" value="Unassembled WGS sequence"/>
</dbReference>
<keyword evidence="2" id="KW-1185">Reference proteome</keyword>
<reference evidence="2" key="1">
    <citation type="submission" date="2016-06" db="EMBL/GenBank/DDBJ databases">
        <title>Parallel loss of symbiosis genes in relatives of nitrogen-fixing non-legume Parasponia.</title>
        <authorList>
            <person name="Van Velzen R."/>
            <person name="Holmer R."/>
            <person name="Bu F."/>
            <person name="Rutten L."/>
            <person name="Van Zeijl A."/>
            <person name="Liu W."/>
            <person name="Santuari L."/>
            <person name="Cao Q."/>
            <person name="Sharma T."/>
            <person name="Shen D."/>
            <person name="Roswanjaya Y."/>
            <person name="Wardhani T."/>
            <person name="Kalhor M.S."/>
            <person name="Jansen J."/>
            <person name="Van den Hoogen J."/>
            <person name="Gungor B."/>
            <person name="Hartog M."/>
            <person name="Hontelez J."/>
            <person name="Verver J."/>
            <person name="Yang W.-C."/>
            <person name="Schijlen E."/>
            <person name="Repin R."/>
            <person name="Schilthuizen M."/>
            <person name="Schranz E."/>
            <person name="Heidstra R."/>
            <person name="Miyata K."/>
            <person name="Fedorova E."/>
            <person name="Kohlen W."/>
            <person name="Bisseling T."/>
            <person name="Smit S."/>
            <person name="Geurts R."/>
        </authorList>
    </citation>
    <scope>NUCLEOTIDE SEQUENCE [LARGE SCALE GENOMIC DNA]</scope>
    <source>
        <strain evidence="2">cv. WU1-14</strain>
    </source>
</reference>
<accession>A0A2P5D7Y6</accession>
<dbReference type="EMBL" id="JXTB01000056">
    <property type="protein sequence ID" value="PON69391.1"/>
    <property type="molecule type" value="Genomic_DNA"/>
</dbReference>
<organism evidence="1 2">
    <name type="scientific">Parasponia andersonii</name>
    <name type="common">Sponia andersonii</name>
    <dbReference type="NCBI Taxonomy" id="3476"/>
    <lineage>
        <taxon>Eukaryota</taxon>
        <taxon>Viridiplantae</taxon>
        <taxon>Streptophyta</taxon>
        <taxon>Embryophyta</taxon>
        <taxon>Tracheophyta</taxon>
        <taxon>Spermatophyta</taxon>
        <taxon>Magnoliopsida</taxon>
        <taxon>eudicotyledons</taxon>
        <taxon>Gunneridae</taxon>
        <taxon>Pentapetalae</taxon>
        <taxon>rosids</taxon>
        <taxon>fabids</taxon>
        <taxon>Rosales</taxon>
        <taxon>Cannabaceae</taxon>
        <taxon>Parasponia</taxon>
    </lineage>
</organism>
<sequence>MADEDESSIRCRMKKLKRKIDQKERSIDKYIIRTFGSTTSSEEEIKIIKEEGKQDQYVDHDYDHEHATSPSDQFFMISTLIEDLLLEIFLRLPNRQSVIRFGSVKEYYICNPFTKQWLALGGPPTHHQWWPHSDSSSGFGLVFEPNRKLGSTPSEITQYNTFRVLLIHKCGFHQVRSKRIAISASISLFGDWRMVEVI</sequence>
<comment type="caution">
    <text evidence="1">The sequence shown here is derived from an EMBL/GenBank/DDBJ whole genome shotgun (WGS) entry which is preliminary data.</text>
</comment>